<accession>A0A2T7PU43</accession>
<dbReference type="PANTHER" id="PTHR31630">
    <property type="entry name" value="PHYTANOYL-COA DIOXYGENASE-RELATED-RELATED"/>
    <property type="match status" value="1"/>
</dbReference>
<dbReference type="PANTHER" id="PTHR31630:SF6">
    <property type="entry name" value="PHYTANOYL-COA DIOXYGENASE-RELATED"/>
    <property type="match status" value="1"/>
</dbReference>
<dbReference type="Proteomes" id="UP000245119">
    <property type="component" value="Linkage Group LG2"/>
</dbReference>
<keyword evidence="2" id="KW-1185">Reference proteome</keyword>
<dbReference type="SUPFAM" id="SSF51197">
    <property type="entry name" value="Clavaminate synthase-like"/>
    <property type="match status" value="1"/>
</dbReference>
<organism evidence="1 2">
    <name type="scientific">Pomacea canaliculata</name>
    <name type="common">Golden apple snail</name>
    <dbReference type="NCBI Taxonomy" id="400727"/>
    <lineage>
        <taxon>Eukaryota</taxon>
        <taxon>Metazoa</taxon>
        <taxon>Spiralia</taxon>
        <taxon>Lophotrochozoa</taxon>
        <taxon>Mollusca</taxon>
        <taxon>Gastropoda</taxon>
        <taxon>Caenogastropoda</taxon>
        <taxon>Architaenioglossa</taxon>
        <taxon>Ampullarioidea</taxon>
        <taxon>Ampullariidae</taxon>
        <taxon>Pomacea</taxon>
    </lineage>
</organism>
<dbReference type="Pfam" id="PF05721">
    <property type="entry name" value="PhyH"/>
    <property type="match status" value="1"/>
</dbReference>
<reference evidence="1 2" key="1">
    <citation type="submission" date="2018-04" db="EMBL/GenBank/DDBJ databases">
        <title>The genome of golden apple snail Pomacea canaliculata provides insight into stress tolerance and invasive adaptation.</title>
        <authorList>
            <person name="Liu C."/>
            <person name="Liu B."/>
            <person name="Ren Y."/>
            <person name="Zhang Y."/>
            <person name="Wang H."/>
            <person name="Li S."/>
            <person name="Jiang F."/>
            <person name="Yin L."/>
            <person name="Zhang G."/>
            <person name="Qian W."/>
            <person name="Fan W."/>
        </authorList>
    </citation>
    <scope>NUCLEOTIDE SEQUENCE [LARGE SCALE GENOMIC DNA]</scope>
    <source>
        <strain evidence="1">SZHN2017</strain>
        <tissue evidence="1">Muscle</tissue>
    </source>
</reference>
<dbReference type="EMBL" id="PZQS01000002">
    <property type="protein sequence ID" value="PVD36946.1"/>
    <property type="molecule type" value="Genomic_DNA"/>
</dbReference>
<dbReference type="InterPro" id="IPR008775">
    <property type="entry name" value="Phytyl_CoA_dOase-like"/>
</dbReference>
<evidence type="ECO:0000313" key="2">
    <source>
        <dbReference type="Proteomes" id="UP000245119"/>
    </source>
</evidence>
<dbReference type="Gene3D" id="2.60.120.620">
    <property type="entry name" value="q2cbj1_9rhob like domain"/>
    <property type="match status" value="1"/>
</dbReference>
<comment type="caution">
    <text evidence="1">The sequence shown here is derived from an EMBL/GenBank/DDBJ whole genome shotgun (WGS) entry which is preliminary data.</text>
</comment>
<name>A0A2T7PU43_POMCA</name>
<proteinExistence type="predicted"/>
<dbReference type="AlphaFoldDB" id="A0A2T7PU43"/>
<evidence type="ECO:0000313" key="1">
    <source>
        <dbReference type="EMBL" id="PVD36946.1"/>
    </source>
</evidence>
<sequence>MADDAINTAAAMFNRDAIMKELNDKGYCVIPDVLTSEECDVYAEKYRDWLAAFGADEAPYEDCSIIQSHRVGHLEQTWQVRLKAKSVFQTLWQTDKLLSSFDAVAIAKPPEKKSQAFNTPNTNWFHLDQSAIRVGLHCYQGAVYLEEASETDYCFRVLVGSHKLYESNYDRDEAVAKKSNVLGYYRLNNNDMAWYQQHDCYPRKVPVPKGGIVVWDSRLVHDNCRPEEGRPNKDRWRFVVFVCMTPARWARKKDMQLKREAYEKLLMTWHWPSQGITFKEERHLYLEEEHRIEKLPEVARSHEAKLLAGVEYDFEDGRPNGPDWEPQWREL</sequence>
<gene>
    <name evidence="1" type="ORF">C0Q70_03939</name>
</gene>
<protein>
    <recommendedName>
        <fullName evidence="3">Phytanoyl-CoA dioxygenase</fullName>
    </recommendedName>
</protein>
<dbReference type="OrthoDB" id="445007at2759"/>
<evidence type="ECO:0008006" key="3">
    <source>
        <dbReference type="Google" id="ProtNLM"/>
    </source>
</evidence>